<reference evidence="2" key="1">
    <citation type="submission" date="2022-11" db="UniProtKB">
        <authorList>
            <consortium name="WormBaseParasite"/>
        </authorList>
    </citation>
    <scope>IDENTIFICATION</scope>
</reference>
<dbReference type="Proteomes" id="UP000887580">
    <property type="component" value="Unplaced"/>
</dbReference>
<evidence type="ECO:0000313" key="1">
    <source>
        <dbReference type="Proteomes" id="UP000887580"/>
    </source>
</evidence>
<sequence length="740" mass="84223">MVTPSELSNDAKYEKEFDEMVNARNEYCKKSKEDMMKMKSKILPHFKQYRPVKMENFTYGISTSLKENHRIIIYESNDKSKVREYYLHSKRYWYCTDCSAKRLLNFDGIILISRIHRCKKRNAKEVMKKQAEYQTKKNASNSLSSYGLNNSELETSQMNLSIPSSNNSQRKATRIRGTKTTAALRISKLATEEQNFVAEENVEINLPPLMQTNCESIFSSLMSSSSQLLHTPNATSTSRLQQIENQSESIFANLIEYTSHPSENFDASTKSNILTTLRTHRPLKYSEWEFGLSKKLKENCRLIAFEFNDKTKVREYAKNSDSWFCVRHGLKCSAPSAKFINGIVFVPINHTCAANQHSTVMLNQQKLKSQKNISFAASASANISVQKRTMNSAVETALNNSINQNNVESFGSSVKVGKPGVVASSLATQNVEIPLQIETPPPTLERMDLNTSEVPKTSKRKIPENGGQSLSKRVKMESSAGTTATNVKPIRIPPSTPTLQTEIQAKNNTLKTVEEKDEDEIEIIEEKIHTPQTVEEIDEDEVEIIEEKIHKSSVAETKPNKMKDDEPSMAIDFKPEIDQMNISETEFSFITPSSTQLKNICQMFGLFYDNSALKGIWHKIEFSTFKKSSNKIVTYEYKTKNIFELFSILLTDSPLNYAPIQDKINQDLQDELRKSGEIPEMDFGTIPMSKTLKFVAKSLKIKIAVFGKSEFYQFGKTEDDELLTFVFYLNDGFYSIVLDL</sequence>
<name>A0AC35FQV5_9BILA</name>
<evidence type="ECO:0000313" key="2">
    <source>
        <dbReference type="WBParaSite" id="PS1159_v2.g19773.t1"/>
    </source>
</evidence>
<protein>
    <submittedName>
        <fullName evidence="2">FLYWCH-type domain-containing protein</fullName>
    </submittedName>
</protein>
<accession>A0AC35FQV5</accession>
<organism evidence="1 2">
    <name type="scientific">Panagrolaimus sp. PS1159</name>
    <dbReference type="NCBI Taxonomy" id="55785"/>
    <lineage>
        <taxon>Eukaryota</taxon>
        <taxon>Metazoa</taxon>
        <taxon>Ecdysozoa</taxon>
        <taxon>Nematoda</taxon>
        <taxon>Chromadorea</taxon>
        <taxon>Rhabditida</taxon>
        <taxon>Tylenchina</taxon>
        <taxon>Panagrolaimomorpha</taxon>
        <taxon>Panagrolaimoidea</taxon>
        <taxon>Panagrolaimidae</taxon>
        <taxon>Panagrolaimus</taxon>
    </lineage>
</organism>
<dbReference type="WBParaSite" id="PS1159_v2.g19773.t1">
    <property type="protein sequence ID" value="PS1159_v2.g19773.t1"/>
    <property type="gene ID" value="PS1159_v2.g19773"/>
</dbReference>
<proteinExistence type="predicted"/>